<gene>
    <name evidence="1" type="ORF">V6N11_039872</name>
</gene>
<proteinExistence type="predicted"/>
<protein>
    <submittedName>
        <fullName evidence="1">Uncharacterized protein</fullName>
    </submittedName>
</protein>
<organism evidence="1 2">
    <name type="scientific">Hibiscus sabdariffa</name>
    <name type="common">roselle</name>
    <dbReference type="NCBI Taxonomy" id="183260"/>
    <lineage>
        <taxon>Eukaryota</taxon>
        <taxon>Viridiplantae</taxon>
        <taxon>Streptophyta</taxon>
        <taxon>Embryophyta</taxon>
        <taxon>Tracheophyta</taxon>
        <taxon>Spermatophyta</taxon>
        <taxon>Magnoliopsida</taxon>
        <taxon>eudicotyledons</taxon>
        <taxon>Gunneridae</taxon>
        <taxon>Pentapetalae</taxon>
        <taxon>rosids</taxon>
        <taxon>malvids</taxon>
        <taxon>Malvales</taxon>
        <taxon>Malvaceae</taxon>
        <taxon>Malvoideae</taxon>
        <taxon>Hibiscus</taxon>
    </lineage>
</organism>
<sequence length="90" mass="9631">MEIGSVLPAKLAGPQRPSLCAYVTPATLRCTQPSLQHATPAPLSRRNLRVFGVLTLAPSLFSYLPFPSSSVVVTMSHSKELVAAKVIMLL</sequence>
<evidence type="ECO:0000313" key="2">
    <source>
        <dbReference type="Proteomes" id="UP001396334"/>
    </source>
</evidence>
<evidence type="ECO:0000313" key="1">
    <source>
        <dbReference type="EMBL" id="KAK9011790.1"/>
    </source>
</evidence>
<accession>A0ABR2RFR4</accession>
<dbReference type="Proteomes" id="UP001396334">
    <property type="component" value="Unassembled WGS sequence"/>
</dbReference>
<reference evidence="1 2" key="1">
    <citation type="journal article" date="2024" name="G3 (Bethesda)">
        <title>Genome assembly of Hibiscus sabdariffa L. provides insights into metabolisms of medicinal natural products.</title>
        <authorList>
            <person name="Kim T."/>
        </authorList>
    </citation>
    <scope>NUCLEOTIDE SEQUENCE [LARGE SCALE GENOMIC DNA]</scope>
    <source>
        <strain evidence="1">TK-2024</strain>
        <tissue evidence="1">Old leaves</tissue>
    </source>
</reference>
<keyword evidence="2" id="KW-1185">Reference proteome</keyword>
<comment type="caution">
    <text evidence="1">The sequence shown here is derived from an EMBL/GenBank/DDBJ whole genome shotgun (WGS) entry which is preliminary data.</text>
</comment>
<dbReference type="EMBL" id="JBBPBN010000022">
    <property type="protein sequence ID" value="KAK9011790.1"/>
    <property type="molecule type" value="Genomic_DNA"/>
</dbReference>
<name>A0ABR2RFR4_9ROSI</name>